<keyword evidence="6" id="KW-0539">Nucleus</keyword>
<dbReference type="Proteomes" id="UP000241769">
    <property type="component" value="Unassembled WGS sequence"/>
</dbReference>
<dbReference type="InterPro" id="IPR012337">
    <property type="entry name" value="RNaseH-like_sf"/>
</dbReference>
<dbReference type="InterPro" id="IPR047021">
    <property type="entry name" value="REXO1/3/4-like"/>
</dbReference>
<proteinExistence type="inferred from homology"/>
<keyword evidence="10" id="KW-1185">Reference proteome</keyword>
<keyword evidence="5 9" id="KW-0269">Exonuclease</keyword>
<organism evidence="9 10">
    <name type="scientific">Planoprotostelium fungivorum</name>
    <dbReference type="NCBI Taxonomy" id="1890364"/>
    <lineage>
        <taxon>Eukaryota</taxon>
        <taxon>Amoebozoa</taxon>
        <taxon>Evosea</taxon>
        <taxon>Variosea</taxon>
        <taxon>Cavosteliida</taxon>
        <taxon>Cavosteliaceae</taxon>
        <taxon>Planoprotostelium</taxon>
    </lineage>
</organism>
<feature type="compositionally biased region" description="Low complexity" evidence="7">
    <location>
        <begin position="184"/>
        <end position="205"/>
    </location>
</feature>
<dbReference type="EMBL" id="MDYQ01000002">
    <property type="protein sequence ID" value="PRP89513.1"/>
    <property type="molecule type" value="Genomic_DNA"/>
</dbReference>
<dbReference type="InterPro" id="IPR031736">
    <property type="entry name" value="REXO1-like_dom"/>
</dbReference>
<dbReference type="GO" id="GO:0004527">
    <property type="term" value="F:exonuclease activity"/>
    <property type="evidence" value="ECO:0007669"/>
    <property type="project" value="UniProtKB-KW"/>
</dbReference>
<evidence type="ECO:0000256" key="4">
    <source>
        <dbReference type="ARBA" id="ARBA00022801"/>
    </source>
</evidence>
<dbReference type="Gene3D" id="3.30.420.10">
    <property type="entry name" value="Ribonuclease H-like superfamily/Ribonuclease H"/>
    <property type="match status" value="1"/>
</dbReference>
<name>A0A2P6NZW1_9EUKA</name>
<feature type="compositionally biased region" description="Polar residues" evidence="7">
    <location>
        <begin position="464"/>
        <end position="475"/>
    </location>
</feature>
<evidence type="ECO:0000313" key="10">
    <source>
        <dbReference type="Proteomes" id="UP000241769"/>
    </source>
</evidence>
<dbReference type="InterPro" id="IPR034922">
    <property type="entry name" value="REX1-like_exo"/>
</dbReference>
<dbReference type="CDD" id="cd06145">
    <property type="entry name" value="REX1_like"/>
    <property type="match status" value="1"/>
</dbReference>
<feature type="region of interest" description="Disordered" evidence="7">
    <location>
        <begin position="184"/>
        <end position="246"/>
    </location>
</feature>
<dbReference type="FunFam" id="3.30.420.10:FF:000031">
    <property type="entry name" value="RNA exonuclease 1"/>
    <property type="match status" value="1"/>
</dbReference>
<feature type="domain" description="Exonuclease" evidence="8">
    <location>
        <begin position="731"/>
        <end position="889"/>
    </location>
</feature>
<evidence type="ECO:0000256" key="5">
    <source>
        <dbReference type="ARBA" id="ARBA00022839"/>
    </source>
</evidence>
<gene>
    <name evidence="9" type="ORF">PROFUN_00777</name>
</gene>
<keyword evidence="3" id="KW-0540">Nuclease</keyword>
<feature type="compositionally biased region" description="Polar residues" evidence="7">
    <location>
        <begin position="214"/>
        <end position="223"/>
    </location>
</feature>
<evidence type="ECO:0000256" key="1">
    <source>
        <dbReference type="ARBA" id="ARBA00004123"/>
    </source>
</evidence>
<dbReference type="STRING" id="1890364.A0A2P6NZW1"/>
<feature type="region of interest" description="Disordered" evidence="7">
    <location>
        <begin position="295"/>
        <end position="356"/>
    </location>
</feature>
<evidence type="ECO:0000256" key="6">
    <source>
        <dbReference type="ARBA" id="ARBA00023242"/>
    </source>
</evidence>
<protein>
    <submittedName>
        <fullName evidence="9">RNA exonuclease</fullName>
    </submittedName>
</protein>
<dbReference type="InterPro" id="IPR036397">
    <property type="entry name" value="RNaseH_sf"/>
</dbReference>
<keyword evidence="4" id="KW-0378">Hydrolase</keyword>
<dbReference type="InterPro" id="IPR013520">
    <property type="entry name" value="Ribonucl_H"/>
</dbReference>
<dbReference type="GO" id="GO:0010629">
    <property type="term" value="P:negative regulation of gene expression"/>
    <property type="evidence" value="ECO:0007669"/>
    <property type="project" value="UniProtKB-ARBA"/>
</dbReference>
<dbReference type="InParanoid" id="A0A2P6NZW1"/>
<dbReference type="GO" id="GO:0005634">
    <property type="term" value="C:nucleus"/>
    <property type="evidence" value="ECO:0007669"/>
    <property type="project" value="UniProtKB-SubCell"/>
</dbReference>
<evidence type="ECO:0000256" key="7">
    <source>
        <dbReference type="SAM" id="MobiDB-lite"/>
    </source>
</evidence>
<comment type="subcellular location">
    <subcellularLocation>
        <location evidence="1">Nucleus</location>
    </subcellularLocation>
</comment>
<reference evidence="9 10" key="1">
    <citation type="journal article" date="2018" name="Genome Biol. Evol.">
        <title>Multiple Roots of Fruiting Body Formation in Amoebozoa.</title>
        <authorList>
            <person name="Hillmann F."/>
            <person name="Forbes G."/>
            <person name="Novohradska S."/>
            <person name="Ferling I."/>
            <person name="Riege K."/>
            <person name="Groth M."/>
            <person name="Westermann M."/>
            <person name="Marz M."/>
            <person name="Spaller T."/>
            <person name="Winckler T."/>
            <person name="Schaap P."/>
            <person name="Glockner G."/>
        </authorList>
    </citation>
    <scope>NUCLEOTIDE SEQUENCE [LARGE SCALE GENOMIC DNA]</scope>
    <source>
        <strain evidence="9 10">Jena</strain>
    </source>
</reference>
<dbReference type="PANTHER" id="PTHR12801:SF115">
    <property type="entry name" value="FI18136P1-RELATED"/>
    <property type="match status" value="1"/>
</dbReference>
<dbReference type="GO" id="GO:0003676">
    <property type="term" value="F:nucleic acid binding"/>
    <property type="evidence" value="ECO:0007669"/>
    <property type="project" value="InterPro"/>
</dbReference>
<dbReference type="SMART" id="SM00479">
    <property type="entry name" value="EXOIII"/>
    <property type="match status" value="1"/>
</dbReference>
<evidence type="ECO:0000256" key="2">
    <source>
        <dbReference type="ARBA" id="ARBA00006357"/>
    </source>
</evidence>
<comment type="similarity">
    <text evidence="2">Belongs to the REXO1/REXO3 family.</text>
</comment>
<dbReference type="SUPFAM" id="SSF53098">
    <property type="entry name" value="Ribonuclease H-like"/>
    <property type="match status" value="1"/>
</dbReference>
<accession>A0A2P6NZW1</accession>
<evidence type="ECO:0000313" key="9">
    <source>
        <dbReference type="EMBL" id="PRP89513.1"/>
    </source>
</evidence>
<feature type="compositionally biased region" description="Basic and acidic residues" evidence="7">
    <location>
        <begin position="332"/>
        <end position="349"/>
    </location>
</feature>
<sequence length="1148" mass="128793">MNSSSGAPQLQQMTELLQILQRSNPGASSLNNSINTAQQPTPFPPAVVPTMPSFNPTSLLASLLANNANTPTINNLNTPVMNNINTQPSTNTSQPMNNQLLTVLLQKKAELMGQNGTMQSQNVMQPSPLLSMGLNLPQTSTTLPLSMPNGNQFSGAIPMNFYNPQAQAAQLHLLQMQLQQLQGNTNPNMSQEQNQNGSSSSNPMNYPQMGYGCNNGNKTSQNADPRPNREKSETQMQQKGDESDDGFDYLDVIEESARKKPKLLLAKEKPEKKIGIIQKPEKKIEIIQKPSIVRSRLTVSRGKTESSTTNGVQPITPPNFKDKSTGSPTTTKSKDSTGDTKPKEKEEKSQITPIMRTASLHRLNTSLSKLMKAQTDKVAEKSKKIEEAIYNASITKEYYNKITDSYINRLASQMPGEIPVPLFKRENSNLQSPMKSKFVSVDEPPSRPSAASSFLPSKRPPSTTPLTAIKSSTKPAQPVQRGMTAAMKAQGTYRPLVDLDARDKIGNLVRQKYLDKIYDKIVPLFPYQFVEAARVAKMEEETLYKNAKNKNGYQMLAIALFKRLSGPNPLSRDAPKVEEEKLPHIIPPIAFDVTQLIQPPSHYLLTERELEELDYPRQPEERISPREPESVFKCVRCSRDFSYRFDAEDKLIREEYCIYHNGKSRMFQGEGGKRRVYSCCGDPKTAPGCTKGCHVPDKGTSKQMMEAGILFYKTKPVLEVTGSSTLPPHRGMIAIDCEMVYTIEGSELARVTLVDEENKPLFDRLIKPENEVVDYNSQFSGITEETLEKVTTRLHDIREDLMKIIFAETILVGQSLQQDLKALRIIHDRIIDTCVMYQSTTMPYRRSLKELTSRYLNIFIQQSASGHDSCEDAAAAMSLARMKILKGEHHSSSHLSPLTSSRTILWTILLINVCHVWVVLCQLVTEPSKSRRTRGSFRAEKNRWFSQYTNTMISTRSAVLLLCFTFVLARSYRPDVAPSAAFIAEVSVDGLDDTAFHGSLQTDGSTHRVLSRLDRNEQYYWILQDDGTTKMYYNLNGDCTITTRKRRFSWVLKPEQSFFVPGAGQDLRKNPADVWTTPRDDKGVIMHTVTVSNQDPRSPVEFVYNMGTDTYVVHFLKFKKGSTQLSPIYNPPQNCTAARPFPASALHF</sequence>
<dbReference type="PANTHER" id="PTHR12801">
    <property type="entry name" value="RNA EXONUCLEASE REXO1 / RECO3 FAMILY MEMBER-RELATED"/>
    <property type="match status" value="1"/>
</dbReference>
<comment type="caution">
    <text evidence="9">The sequence shown here is derived from an EMBL/GenBank/DDBJ whole genome shotgun (WGS) entry which is preliminary data.</text>
</comment>
<evidence type="ECO:0000256" key="3">
    <source>
        <dbReference type="ARBA" id="ARBA00022722"/>
    </source>
</evidence>
<dbReference type="AlphaFoldDB" id="A0A2P6NZW1"/>
<dbReference type="OrthoDB" id="17945at2759"/>
<feature type="region of interest" description="Disordered" evidence="7">
    <location>
        <begin position="436"/>
        <end position="481"/>
    </location>
</feature>
<evidence type="ECO:0000259" key="8">
    <source>
        <dbReference type="SMART" id="SM00479"/>
    </source>
</evidence>
<dbReference type="Pfam" id="PF15870">
    <property type="entry name" value="EloA-BP1"/>
    <property type="match status" value="1"/>
</dbReference>